<dbReference type="Gene3D" id="3.40.50.1240">
    <property type="entry name" value="Phosphoglycerate mutase-like"/>
    <property type="match status" value="1"/>
</dbReference>
<gene>
    <name evidence="4" type="ORF">ONZ51_g9800</name>
</gene>
<dbReference type="PROSITE" id="PS00778">
    <property type="entry name" value="HIS_ACID_PHOSPHAT_2"/>
    <property type="match status" value="1"/>
</dbReference>
<dbReference type="PANTHER" id="PTHR20963">
    <property type="entry name" value="MULTIPLE INOSITOL POLYPHOSPHATE PHOSPHATASE-RELATED"/>
    <property type="match status" value="1"/>
</dbReference>
<keyword evidence="1" id="KW-0378">Hydrolase</keyword>
<sequence>MKLAFTNFLTAAIALATLGERAVASPSEAQRRGAFDVASHLGNLSPYLKAPVPFGIDTALPDDCQVEQVILMHRHGSRYPLASELVFITDLVSKLANSSAAIKKARPPDNLTFLKNGYVSTLGHDDLTAPGRKELFDHGVNFRLKYPTLQADGILAGLQDRVVESAQWFAQGYFGRSWATLNASEFSTIGEDSKTPSWITPMNTCPKWQYDYGNNATIEWGNIYLPPIAKRLNKLLPGVNLSTDNVHGALYACAYDLAALGTSPWCDAFTSSEIEDFEYELDLLMDGAFGYNLPGSMGEVLGSLYVSKLVDRFNNSTGDAKPLYLEFGHDTTIDLVLTALGLAKDTPPLSAKGPVRANRKWRTTLQVPFAAQMVWEKFTCKTSFKGPQVRLVLNEAPLPLTTCAHMDWRYGSCALADFVASHKTAAERTLGATRPGTRRAALLVLEREGDGSHSDCTGHEGCHGCICMCPQLTRKILMVLRHGKAKEELHALEAERSAVGGYSGYAYYSWPSKILENPSLPGKAGSRLGDHQRANMNEHSDAQVRQRIYKNCFQTKGPFDTIHSVSFQPRDWKDNQDRVVTEKWDICGQEWLFLAVLDGSHLGPQTATYTSRTLPTYIRKKLCKYIQGAGGRLDRTNIGQHEEEVTKLLWKEVLKFDHLLGNELKRICPRPEELKSEEEARQFIDAHRDIVERAFSGTTLAFALINIEQRLSWAAGVGDSSVGLATTGPDGKVLGRRLCDFHTFKDPQEYFRVCMSHHTAENPLFDWDDRILGWMSVARAIGGFALKLRSAYLANLFQYLDFKCEPPMSTYIPKIISPPYMIAEPSVRFTDLQPFWENGTKLFLYTDGVDNLVDGSLLFTPQKSSGADPIQIVAELLATDIDPHVEQVLGHKVEPRWSRENENRAMDVMGNLLGGKDVERLEMATDQKRLSNAHKSWPFHVDDTTIIVWTLDV</sequence>
<dbReference type="EMBL" id="JAPEVG010000351">
    <property type="protein sequence ID" value="KAJ8468180.1"/>
    <property type="molecule type" value="Genomic_DNA"/>
</dbReference>
<dbReference type="SUPFAM" id="SSF81606">
    <property type="entry name" value="PP2C-like"/>
    <property type="match status" value="1"/>
</dbReference>
<evidence type="ECO:0000256" key="2">
    <source>
        <dbReference type="SAM" id="SignalP"/>
    </source>
</evidence>
<dbReference type="SUPFAM" id="SSF53254">
    <property type="entry name" value="Phosphoglycerate mutase-like"/>
    <property type="match status" value="1"/>
</dbReference>
<protein>
    <recommendedName>
        <fullName evidence="3">PPM-type phosphatase domain-containing protein</fullName>
    </recommendedName>
</protein>
<evidence type="ECO:0000313" key="5">
    <source>
        <dbReference type="Proteomes" id="UP001215151"/>
    </source>
</evidence>
<comment type="caution">
    <text evidence="4">The sequence shown here is derived from an EMBL/GenBank/DDBJ whole genome shotgun (WGS) entry which is preliminary data.</text>
</comment>
<evidence type="ECO:0000256" key="1">
    <source>
        <dbReference type="ARBA" id="ARBA00022801"/>
    </source>
</evidence>
<dbReference type="PROSITE" id="PS00616">
    <property type="entry name" value="HIS_ACID_PHOSPHAT_1"/>
    <property type="match status" value="1"/>
</dbReference>
<dbReference type="PANTHER" id="PTHR20963:SF42">
    <property type="entry name" value="PHOSPHOGLYCERATE MUTASE-LIKE PROTEIN"/>
    <property type="match status" value="1"/>
</dbReference>
<dbReference type="GO" id="GO:0003993">
    <property type="term" value="F:acid phosphatase activity"/>
    <property type="evidence" value="ECO:0007669"/>
    <property type="project" value="TreeGrafter"/>
</dbReference>
<dbReference type="SMART" id="SM00332">
    <property type="entry name" value="PP2Cc"/>
    <property type="match status" value="1"/>
</dbReference>
<dbReference type="InterPro" id="IPR033379">
    <property type="entry name" value="Acid_Pase_AS"/>
</dbReference>
<dbReference type="InterPro" id="IPR000560">
    <property type="entry name" value="His_Pase_clade-2"/>
</dbReference>
<dbReference type="Pfam" id="PF00328">
    <property type="entry name" value="His_Phos_2"/>
    <property type="match status" value="1"/>
</dbReference>
<evidence type="ECO:0000259" key="3">
    <source>
        <dbReference type="PROSITE" id="PS51746"/>
    </source>
</evidence>
<accession>A0AAD7TL45</accession>
<dbReference type="AlphaFoldDB" id="A0AAD7TL45"/>
<organism evidence="4 5">
    <name type="scientific">Trametes cubensis</name>
    <dbReference type="NCBI Taxonomy" id="1111947"/>
    <lineage>
        <taxon>Eukaryota</taxon>
        <taxon>Fungi</taxon>
        <taxon>Dikarya</taxon>
        <taxon>Basidiomycota</taxon>
        <taxon>Agaricomycotina</taxon>
        <taxon>Agaricomycetes</taxon>
        <taxon>Polyporales</taxon>
        <taxon>Polyporaceae</taxon>
        <taxon>Trametes</taxon>
    </lineage>
</organism>
<dbReference type="InterPro" id="IPR036457">
    <property type="entry name" value="PPM-type-like_dom_sf"/>
</dbReference>
<feature type="chain" id="PRO_5041987361" description="PPM-type phosphatase domain-containing protein" evidence="2">
    <location>
        <begin position="25"/>
        <end position="953"/>
    </location>
</feature>
<reference evidence="4" key="1">
    <citation type="submission" date="2022-11" db="EMBL/GenBank/DDBJ databases">
        <title>Genome Sequence of Cubamyces cubensis.</title>
        <authorList>
            <person name="Buettner E."/>
        </authorList>
    </citation>
    <scope>NUCLEOTIDE SEQUENCE</scope>
    <source>
        <strain evidence="4">MPL-01</strain>
    </source>
</reference>
<dbReference type="CDD" id="cd07061">
    <property type="entry name" value="HP_HAP_like"/>
    <property type="match status" value="1"/>
</dbReference>
<dbReference type="InterPro" id="IPR029033">
    <property type="entry name" value="His_PPase_superfam"/>
</dbReference>
<keyword evidence="2" id="KW-0732">Signal</keyword>
<feature type="signal peptide" evidence="2">
    <location>
        <begin position="1"/>
        <end position="24"/>
    </location>
</feature>
<dbReference type="InterPro" id="IPR001932">
    <property type="entry name" value="PPM-type_phosphatase-like_dom"/>
</dbReference>
<name>A0AAD7TL45_9APHY</name>
<feature type="domain" description="PPM-type phosphatase" evidence="3">
    <location>
        <begin position="561"/>
        <end position="951"/>
    </location>
</feature>
<dbReference type="Proteomes" id="UP001215151">
    <property type="component" value="Unassembled WGS sequence"/>
</dbReference>
<dbReference type="PROSITE" id="PS51746">
    <property type="entry name" value="PPM_2"/>
    <property type="match status" value="1"/>
</dbReference>
<keyword evidence="5" id="KW-1185">Reference proteome</keyword>
<dbReference type="Gene3D" id="3.60.40.10">
    <property type="entry name" value="PPM-type phosphatase domain"/>
    <property type="match status" value="1"/>
</dbReference>
<proteinExistence type="predicted"/>
<dbReference type="Pfam" id="PF00481">
    <property type="entry name" value="PP2C"/>
    <property type="match status" value="1"/>
</dbReference>
<evidence type="ECO:0000313" key="4">
    <source>
        <dbReference type="EMBL" id="KAJ8468180.1"/>
    </source>
</evidence>